<proteinExistence type="predicted"/>
<sequence length="107" mass="11709">MLCSFTLVFLAPSPLKGREGKTYRGAHETYLSSPTSGEAGGCRRHAGHVVVVCMFCMDSGELAQPPKIGVTVPRKERRQTKTQLTNKGGMVETRKQDTGRPEEDTIT</sequence>
<evidence type="ECO:0000256" key="1">
    <source>
        <dbReference type="SAM" id="MobiDB-lite"/>
    </source>
</evidence>
<dbReference type="Proteomes" id="UP001285441">
    <property type="component" value="Unassembled WGS sequence"/>
</dbReference>
<evidence type="ECO:0000313" key="2">
    <source>
        <dbReference type="EMBL" id="KAK3390844.1"/>
    </source>
</evidence>
<reference evidence="2" key="1">
    <citation type="journal article" date="2023" name="Mol. Phylogenet. Evol.">
        <title>Genome-scale phylogeny and comparative genomics of the fungal order Sordariales.</title>
        <authorList>
            <person name="Hensen N."/>
            <person name="Bonometti L."/>
            <person name="Westerberg I."/>
            <person name="Brannstrom I.O."/>
            <person name="Guillou S."/>
            <person name="Cros-Aarteil S."/>
            <person name="Calhoun S."/>
            <person name="Haridas S."/>
            <person name="Kuo A."/>
            <person name="Mondo S."/>
            <person name="Pangilinan J."/>
            <person name="Riley R."/>
            <person name="LaButti K."/>
            <person name="Andreopoulos B."/>
            <person name="Lipzen A."/>
            <person name="Chen C."/>
            <person name="Yan M."/>
            <person name="Daum C."/>
            <person name="Ng V."/>
            <person name="Clum A."/>
            <person name="Steindorff A."/>
            <person name="Ohm R.A."/>
            <person name="Martin F."/>
            <person name="Silar P."/>
            <person name="Natvig D.O."/>
            <person name="Lalanne C."/>
            <person name="Gautier V."/>
            <person name="Ament-Velasquez S.L."/>
            <person name="Kruys A."/>
            <person name="Hutchinson M.I."/>
            <person name="Powell A.J."/>
            <person name="Barry K."/>
            <person name="Miller A.N."/>
            <person name="Grigoriev I.V."/>
            <person name="Debuchy R."/>
            <person name="Gladieux P."/>
            <person name="Hiltunen Thoren M."/>
            <person name="Johannesson H."/>
        </authorList>
    </citation>
    <scope>NUCLEOTIDE SEQUENCE</scope>
    <source>
        <strain evidence="2">CBS 232.78</strain>
    </source>
</reference>
<feature type="compositionally biased region" description="Basic and acidic residues" evidence="1">
    <location>
        <begin position="92"/>
        <end position="107"/>
    </location>
</feature>
<name>A0AAE0P076_9PEZI</name>
<dbReference type="AlphaFoldDB" id="A0AAE0P076"/>
<organism evidence="2 3">
    <name type="scientific">Podospora didyma</name>
    <dbReference type="NCBI Taxonomy" id="330526"/>
    <lineage>
        <taxon>Eukaryota</taxon>
        <taxon>Fungi</taxon>
        <taxon>Dikarya</taxon>
        <taxon>Ascomycota</taxon>
        <taxon>Pezizomycotina</taxon>
        <taxon>Sordariomycetes</taxon>
        <taxon>Sordariomycetidae</taxon>
        <taxon>Sordariales</taxon>
        <taxon>Podosporaceae</taxon>
        <taxon>Podospora</taxon>
    </lineage>
</organism>
<feature type="region of interest" description="Disordered" evidence="1">
    <location>
        <begin position="72"/>
        <end position="107"/>
    </location>
</feature>
<reference evidence="2" key="2">
    <citation type="submission" date="2023-06" db="EMBL/GenBank/DDBJ databases">
        <authorList>
            <consortium name="Lawrence Berkeley National Laboratory"/>
            <person name="Haridas S."/>
            <person name="Hensen N."/>
            <person name="Bonometti L."/>
            <person name="Westerberg I."/>
            <person name="Brannstrom I.O."/>
            <person name="Guillou S."/>
            <person name="Cros-Aarteil S."/>
            <person name="Calhoun S."/>
            <person name="Kuo A."/>
            <person name="Mondo S."/>
            <person name="Pangilinan J."/>
            <person name="Riley R."/>
            <person name="LaButti K."/>
            <person name="Andreopoulos B."/>
            <person name="Lipzen A."/>
            <person name="Chen C."/>
            <person name="Yanf M."/>
            <person name="Daum C."/>
            <person name="Ng V."/>
            <person name="Clum A."/>
            <person name="Steindorff A."/>
            <person name="Ohm R."/>
            <person name="Martin F."/>
            <person name="Silar P."/>
            <person name="Natvig D."/>
            <person name="Lalanne C."/>
            <person name="Gautier V."/>
            <person name="Ament-velasquez S.L."/>
            <person name="Kruys A."/>
            <person name="Hutchinson M.I."/>
            <person name="Powell A.J."/>
            <person name="Barry K."/>
            <person name="Miller A.N."/>
            <person name="Grigoriev I.V."/>
            <person name="Debuchy R."/>
            <person name="Gladieux P."/>
            <person name="Thoren M.H."/>
            <person name="Johannesson H."/>
        </authorList>
    </citation>
    <scope>NUCLEOTIDE SEQUENCE</scope>
    <source>
        <strain evidence="2">CBS 232.78</strain>
    </source>
</reference>
<comment type="caution">
    <text evidence="2">The sequence shown here is derived from an EMBL/GenBank/DDBJ whole genome shotgun (WGS) entry which is preliminary data.</text>
</comment>
<accession>A0AAE0P076</accession>
<protein>
    <submittedName>
        <fullName evidence="2">Uncharacterized protein</fullName>
    </submittedName>
</protein>
<dbReference type="EMBL" id="JAULSW010000002">
    <property type="protein sequence ID" value="KAK3390844.1"/>
    <property type="molecule type" value="Genomic_DNA"/>
</dbReference>
<gene>
    <name evidence="2" type="ORF">B0H63DRAFT_466613</name>
</gene>
<evidence type="ECO:0000313" key="3">
    <source>
        <dbReference type="Proteomes" id="UP001285441"/>
    </source>
</evidence>
<keyword evidence="3" id="KW-1185">Reference proteome</keyword>